<accession>A0ACB9JDV7</accession>
<protein>
    <submittedName>
        <fullName evidence="1">Uncharacterized protein</fullName>
    </submittedName>
</protein>
<gene>
    <name evidence="1" type="ORF">L1987_12267</name>
</gene>
<evidence type="ECO:0000313" key="1">
    <source>
        <dbReference type="EMBL" id="KAI3818460.1"/>
    </source>
</evidence>
<organism evidence="1 2">
    <name type="scientific">Smallanthus sonchifolius</name>
    <dbReference type="NCBI Taxonomy" id="185202"/>
    <lineage>
        <taxon>Eukaryota</taxon>
        <taxon>Viridiplantae</taxon>
        <taxon>Streptophyta</taxon>
        <taxon>Embryophyta</taxon>
        <taxon>Tracheophyta</taxon>
        <taxon>Spermatophyta</taxon>
        <taxon>Magnoliopsida</taxon>
        <taxon>eudicotyledons</taxon>
        <taxon>Gunneridae</taxon>
        <taxon>Pentapetalae</taxon>
        <taxon>asterids</taxon>
        <taxon>campanulids</taxon>
        <taxon>Asterales</taxon>
        <taxon>Asteraceae</taxon>
        <taxon>Asteroideae</taxon>
        <taxon>Heliantheae alliance</taxon>
        <taxon>Millerieae</taxon>
        <taxon>Smallanthus</taxon>
    </lineage>
</organism>
<dbReference type="EMBL" id="CM042021">
    <property type="protein sequence ID" value="KAI3818460.1"/>
    <property type="molecule type" value="Genomic_DNA"/>
</dbReference>
<keyword evidence="2" id="KW-1185">Reference proteome</keyword>
<dbReference type="Proteomes" id="UP001056120">
    <property type="component" value="Linkage Group LG04"/>
</dbReference>
<reference evidence="2" key="1">
    <citation type="journal article" date="2022" name="Mol. Ecol. Resour.">
        <title>The genomes of chicory, endive, great burdock and yacon provide insights into Asteraceae palaeo-polyploidization history and plant inulin production.</title>
        <authorList>
            <person name="Fan W."/>
            <person name="Wang S."/>
            <person name="Wang H."/>
            <person name="Wang A."/>
            <person name="Jiang F."/>
            <person name="Liu H."/>
            <person name="Zhao H."/>
            <person name="Xu D."/>
            <person name="Zhang Y."/>
        </authorList>
    </citation>
    <scope>NUCLEOTIDE SEQUENCE [LARGE SCALE GENOMIC DNA]</scope>
    <source>
        <strain evidence="2">cv. Yunnan</strain>
    </source>
</reference>
<sequence length="194" mass="22406">MVCLLHSALPPRSIITTKIVNSTTTVTFKDFGVSVSIFLSHYLVDIVEKKIGRVLKLDSITNGDVWKQNDVLIFNTWLWWSRRGEKQPWDYIQVGRNIRKDMDQMVAFRKALKTWANWVDVDVNTNKTSCFSKEFLRLGNLKGLCMRMTMGRFRMDIGNLNPFFFPTTAPLHPFTTITTTPFKAPFTGQHQKLA</sequence>
<reference evidence="1 2" key="2">
    <citation type="journal article" date="2022" name="Mol. Ecol. Resour.">
        <title>The genomes of chicory, endive, great burdock and yacon provide insights into Asteraceae paleo-polyploidization history and plant inulin production.</title>
        <authorList>
            <person name="Fan W."/>
            <person name="Wang S."/>
            <person name="Wang H."/>
            <person name="Wang A."/>
            <person name="Jiang F."/>
            <person name="Liu H."/>
            <person name="Zhao H."/>
            <person name="Xu D."/>
            <person name="Zhang Y."/>
        </authorList>
    </citation>
    <scope>NUCLEOTIDE SEQUENCE [LARGE SCALE GENOMIC DNA]</scope>
    <source>
        <strain evidence="2">cv. Yunnan</strain>
        <tissue evidence="1">Leaves</tissue>
    </source>
</reference>
<evidence type="ECO:0000313" key="2">
    <source>
        <dbReference type="Proteomes" id="UP001056120"/>
    </source>
</evidence>
<name>A0ACB9JDV7_9ASTR</name>
<proteinExistence type="predicted"/>
<comment type="caution">
    <text evidence="1">The sequence shown here is derived from an EMBL/GenBank/DDBJ whole genome shotgun (WGS) entry which is preliminary data.</text>
</comment>